<evidence type="ECO:0000256" key="1">
    <source>
        <dbReference type="SAM" id="MobiDB-lite"/>
    </source>
</evidence>
<dbReference type="Pfam" id="PF01547">
    <property type="entry name" value="SBP_bac_1"/>
    <property type="match status" value="1"/>
</dbReference>
<dbReference type="InterPro" id="IPR050490">
    <property type="entry name" value="Bact_solute-bd_prot1"/>
</dbReference>
<reference evidence="3 4" key="1">
    <citation type="submission" date="2019-03" db="EMBL/GenBank/DDBJ databases">
        <title>Genomic Encyclopedia of Type Strains, Phase IV (KMG-IV): sequencing the most valuable type-strain genomes for metagenomic binning, comparative biology and taxonomic classification.</title>
        <authorList>
            <person name="Goeker M."/>
        </authorList>
    </citation>
    <scope>NUCLEOTIDE SEQUENCE [LARGE SCALE GENOMIC DNA]</scope>
    <source>
        <strain evidence="3 4">DSM 24629</strain>
    </source>
</reference>
<gene>
    <name evidence="3" type="ORF">EDC18_10877</name>
</gene>
<dbReference type="Proteomes" id="UP000294902">
    <property type="component" value="Unassembled WGS sequence"/>
</dbReference>
<feature type="signal peptide" evidence="2">
    <location>
        <begin position="1"/>
        <end position="21"/>
    </location>
</feature>
<feature type="region of interest" description="Disordered" evidence="1">
    <location>
        <begin position="22"/>
        <end position="43"/>
    </location>
</feature>
<name>A0A4R3MLU3_9FIRM</name>
<dbReference type="RefSeq" id="WP_132253254.1">
    <property type="nucleotide sequence ID" value="NZ_SMAL01000008.1"/>
</dbReference>
<evidence type="ECO:0000313" key="3">
    <source>
        <dbReference type="EMBL" id="TCT13841.1"/>
    </source>
</evidence>
<dbReference type="AlphaFoldDB" id="A0A4R3MLU3"/>
<evidence type="ECO:0000256" key="2">
    <source>
        <dbReference type="SAM" id="SignalP"/>
    </source>
</evidence>
<dbReference type="SUPFAM" id="SSF53850">
    <property type="entry name" value="Periplasmic binding protein-like II"/>
    <property type="match status" value="1"/>
</dbReference>
<accession>A0A4R3MLU3</accession>
<dbReference type="PROSITE" id="PS51257">
    <property type="entry name" value="PROKAR_LIPOPROTEIN"/>
    <property type="match status" value="1"/>
</dbReference>
<feature type="chain" id="PRO_5038777764" evidence="2">
    <location>
        <begin position="22"/>
        <end position="449"/>
    </location>
</feature>
<dbReference type="EMBL" id="SMAL01000008">
    <property type="protein sequence ID" value="TCT13841.1"/>
    <property type="molecule type" value="Genomic_DNA"/>
</dbReference>
<dbReference type="Gene3D" id="3.40.190.10">
    <property type="entry name" value="Periplasmic binding protein-like II"/>
    <property type="match status" value="2"/>
</dbReference>
<comment type="caution">
    <text evidence="3">The sequence shown here is derived from an EMBL/GenBank/DDBJ whole genome shotgun (WGS) entry which is preliminary data.</text>
</comment>
<keyword evidence="2" id="KW-0732">Signal</keyword>
<keyword evidence="4" id="KW-1185">Reference proteome</keyword>
<dbReference type="OrthoDB" id="9764112at2"/>
<dbReference type="PANTHER" id="PTHR43649">
    <property type="entry name" value="ARABINOSE-BINDING PROTEIN-RELATED"/>
    <property type="match status" value="1"/>
</dbReference>
<evidence type="ECO:0000313" key="4">
    <source>
        <dbReference type="Proteomes" id="UP000294902"/>
    </source>
</evidence>
<organism evidence="3 4">
    <name type="scientific">Natranaerovirga pectinivora</name>
    <dbReference type="NCBI Taxonomy" id="682400"/>
    <lineage>
        <taxon>Bacteria</taxon>
        <taxon>Bacillati</taxon>
        <taxon>Bacillota</taxon>
        <taxon>Clostridia</taxon>
        <taxon>Lachnospirales</taxon>
        <taxon>Natranaerovirgaceae</taxon>
        <taxon>Natranaerovirga</taxon>
    </lineage>
</organism>
<sequence>MKKLLALLVVLALTLSIVGCGQKDETPDPAPAPAPGEPAPGPVEIDEDIEIRFSWWGGDSRHEATQAVIDLFMEANPNITVVPEFTAWTGHFERIAAQLTARDEADLMQINFNWFYGFSPEGDGFYDLRQLGNIDLNNWPAETLAPITINGKVQGVPTSIGARLYYVNHTPFEQAGIEVPTTWDGLMEAGRVFKEKLGPDYYPLGNIGYTDALQLMMWSYLAQLTGKDIFDGNQLAYTEEELITAFEFVQELVDNNVIPGFHDDSAEKNHENPNWIDGRYAAVFQWNSGIQRDVNNLNPAINPDVRPVPWFTMDGAKHTGVFSKILMAFSVSVNSEHPEAAAKLLNFMYTDKDAVLAHGLERAIPLNRVALDILDEAGMLEGLAWEGHLMVSETDGYTFHPFFEDTTVRKVPNDAIEEFLFAEGGITPQQAARMILDTFDRTVAEAMEN</sequence>
<protein>
    <submittedName>
        <fullName evidence="3">Oligogalacturonide transport system substrate-binding protein</fullName>
    </submittedName>
</protein>
<dbReference type="PANTHER" id="PTHR43649:SF11">
    <property type="entry name" value="ABC TRANSPORTER SUBSTRATE-BINDING PROTEIN YESO-RELATED"/>
    <property type="match status" value="1"/>
</dbReference>
<dbReference type="InterPro" id="IPR006059">
    <property type="entry name" value="SBP"/>
</dbReference>
<proteinExistence type="predicted"/>
<feature type="compositionally biased region" description="Pro residues" evidence="1">
    <location>
        <begin position="28"/>
        <end position="41"/>
    </location>
</feature>